<dbReference type="EnsemblPlants" id="AET4Gv20562200.3">
    <property type="protein sequence ID" value="AET4Gv20562200.3"/>
    <property type="gene ID" value="AET4Gv20562200"/>
</dbReference>
<dbReference type="CDD" id="cd22157">
    <property type="entry name" value="F-box_AtFBW1-like"/>
    <property type="match status" value="1"/>
</dbReference>
<dbReference type="STRING" id="200361.A0A453IHK0"/>
<dbReference type="PANTHER" id="PTHR35546">
    <property type="entry name" value="F-BOX PROTEIN INTERACTION DOMAIN PROTEIN-RELATED"/>
    <property type="match status" value="1"/>
</dbReference>
<dbReference type="EnsemblPlants" id="AET4Gv20562200.4">
    <property type="protein sequence ID" value="AET4Gv20562200.4"/>
    <property type="gene ID" value="AET4Gv20562200"/>
</dbReference>
<dbReference type="AlphaFoldDB" id="A0A453IHK0"/>
<accession>A0A453IHK0</accession>
<reference evidence="2" key="5">
    <citation type="journal article" date="2021" name="G3 (Bethesda)">
        <title>Aegilops tauschii genome assembly Aet v5.0 features greater sequence contiguity and improved annotation.</title>
        <authorList>
            <person name="Wang L."/>
            <person name="Zhu T."/>
            <person name="Rodriguez J.C."/>
            <person name="Deal K.R."/>
            <person name="Dubcovsky J."/>
            <person name="McGuire P.E."/>
            <person name="Lux T."/>
            <person name="Spannagl M."/>
            <person name="Mayer K.F.X."/>
            <person name="Baldrich P."/>
            <person name="Meyers B.C."/>
            <person name="Huo N."/>
            <person name="Gu Y.Q."/>
            <person name="Zhou H."/>
            <person name="Devos K.M."/>
            <person name="Bennetzen J.L."/>
            <person name="Unver T."/>
            <person name="Budak H."/>
            <person name="Gulick P.J."/>
            <person name="Galiba G."/>
            <person name="Kalapos B."/>
            <person name="Nelson D.R."/>
            <person name="Li P."/>
            <person name="You F.M."/>
            <person name="Luo M.C."/>
            <person name="Dvorak J."/>
        </authorList>
    </citation>
    <scope>NUCLEOTIDE SEQUENCE [LARGE SCALE GENOMIC DNA]</scope>
    <source>
        <strain evidence="2">cv. AL8/78</strain>
    </source>
</reference>
<protein>
    <recommendedName>
        <fullName evidence="1">F-box domain-containing protein</fullName>
    </recommendedName>
</protein>
<dbReference type="Gramene" id="AET4Gv20562200.3">
    <property type="protein sequence ID" value="AET4Gv20562200.3"/>
    <property type="gene ID" value="AET4Gv20562200"/>
</dbReference>
<reference evidence="2" key="3">
    <citation type="journal article" date="2017" name="Nature">
        <title>Genome sequence of the progenitor of the wheat D genome Aegilops tauschii.</title>
        <authorList>
            <person name="Luo M.C."/>
            <person name="Gu Y.Q."/>
            <person name="Puiu D."/>
            <person name="Wang H."/>
            <person name="Twardziok S.O."/>
            <person name="Deal K.R."/>
            <person name="Huo N."/>
            <person name="Zhu T."/>
            <person name="Wang L."/>
            <person name="Wang Y."/>
            <person name="McGuire P.E."/>
            <person name="Liu S."/>
            <person name="Long H."/>
            <person name="Ramasamy R.K."/>
            <person name="Rodriguez J.C."/>
            <person name="Van S.L."/>
            <person name="Yuan L."/>
            <person name="Wang Z."/>
            <person name="Xia Z."/>
            <person name="Xiao L."/>
            <person name="Anderson O.D."/>
            <person name="Ouyang S."/>
            <person name="Liang Y."/>
            <person name="Zimin A.V."/>
            <person name="Pertea G."/>
            <person name="Qi P."/>
            <person name="Bennetzen J.L."/>
            <person name="Dai X."/>
            <person name="Dawson M.W."/>
            <person name="Muller H.G."/>
            <person name="Kugler K."/>
            <person name="Rivarola-Duarte L."/>
            <person name="Spannagl M."/>
            <person name="Mayer K.F.X."/>
            <person name="Lu F.H."/>
            <person name="Bevan M.W."/>
            <person name="Leroy P."/>
            <person name="Li P."/>
            <person name="You F.M."/>
            <person name="Sun Q."/>
            <person name="Liu Z."/>
            <person name="Lyons E."/>
            <person name="Wicker T."/>
            <person name="Salzberg S.L."/>
            <person name="Devos K.M."/>
            <person name="Dvorak J."/>
        </authorList>
    </citation>
    <scope>NUCLEOTIDE SEQUENCE [LARGE SCALE GENOMIC DNA]</scope>
    <source>
        <strain evidence="2">cv. AL8/78</strain>
    </source>
</reference>
<dbReference type="OMA" id="ECFLESP"/>
<dbReference type="GeneID" id="109741722"/>
<keyword evidence="3" id="KW-1185">Reference proteome</keyword>
<dbReference type="SMART" id="SM00256">
    <property type="entry name" value="FBOX"/>
    <property type="match status" value="1"/>
</dbReference>
<evidence type="ECO:0000313" key="3">
    <source>
        <dbReference type="Proteomes" id="UP000015105"/>
    </source>
</evidence>
<dbReference type="InterPro" id="IPR001810">
    <property type="entry name" value="F-box_dom"/>
</dbReference>
<dbReference type="Gramene" id="AET4Gv20562200.4">
    <property type="protein sequence ID" value="AET4Gv20562200.4"/>
    <property type="gene ID" value="AET4Gv20562200"/>
</dbReference>
<dbReference type="InterPro" id="IPR036047">
    <property type="entry name" value="F-box-like_dom_sf"/>
</dbReference>
<evidence type="ECO:0000259" key="1">
    <source>
        <dbReference type="SMART" id="SM00256"/>
    </source>
</evidence>
<name>A0A453IHK0_AEGTS</name>
<dbReference type="EnsemblPlants" id="AET4Gv20562200.2">
    <property type="protein sequence ID" value="AET4Gv20562200.2"/>
    <property type="gene ID" value="AET4Gv20562200"/>
</dbReference>
<dbReference type="OrthoDB" id="1916346at2759"/>
<proteinExistence type="predicted"/>
<dbReference type="Gramene" id="AET4Gv20562200.2">
    <property type="protein sequence ID" value="AET4Gv20562200.2"/>
    <property type="gene ID" value="AET4Gv20562200"/>
</dbReference>
<dbReference type="Proteomes" id="UP000015105">
    <property type="component" value="Chromosome 4D"/>
</dbReference>
<dbReference type="RefSeq" id="XP_073352889.1">
    <property type="nucleotide sequence ID" value="XM_073496788.1"/>
</dbReference>
<reference evidence="3" key="2">
    <citation type="journal article" date="2017" name="Nat. Plants">
        <title>The Aegilops tauschii genome reveals multiple impacts of transposons.</title>
        <authorList>
            <person name="Zhao G."/>
            <person name="Zou C."/>
            <person name="Li K."/>
            <person name="Wang K."/>
            <person name="Li T."/>
            <person name="Gao L."/>
            <person name="Zhang X."/>
            <person name="Wang H."/>
            <person name="Yang Z."/>
            <person name="Liu X."/>
            <person name="Jiang W."/>
            <person name="Mao L."/>
            <person name="Kong X."/>
            <person name="Jiao Y."/>
            <person name="Jia J."/>
        </authorList>
    </citation>
    <scope>NUCLEOTIDE SEQUENCE [LARGE SCALE GENOMIC DNA]</scope>
    <source>
        <strain evidence="3">cv. AL8/78</strain>
    </source>
</reference>
<dbReference type="InterPro" id="IPR017451">
    <property type="entry name" value="F-box-assoc_interact_dom"/>
</dbReference>
<evidence type="ECO:0000313" key="2">
    <source>
        <dbReference type="EnsemblPlants" id="AET4Gv20562200.3"/>
    </source>
</evidence>
<dbReference type="Pfam" id="PF00646">
    <property type="entry name" value="F-box"/>
    <property type="match status" value="1"/>
</dbReference>
<reference evidence="2" key="4">
    <citation type="submission" date="2019-03" db="UniProtKB">
        <authorList>
            <consortium name="EnsemblPlants"/>
        </authorList>
    </citation>
    <scope>IDENTIFICATION</scope>
</reference>
<sequence>MGMAATRLTDDLLVEILARVPAKSLARFKCVSKHWLGLTFDRSHRRRLPQTLSGFFYSSAGEECFLESPVHFTSVEGSRRPLVRTSSAFLPSHRRVDLLDCCNGLLLCRWYEVSARADEFRYVVCNPATEKWVVLPDSGQAGEVGAARLGFDQASPHFHVFELVEQEFFSPDFPVYLIGVQVYSSESGRWVHNEKAWDEHIRLANRQSATVFLNGHLHFHTYDGESRQCLAAVDTEGETWTDFRAPGGLDGGHIQQSQGRLHYANFHQDEDARVVRLVVHVLEDYDSKEWILKHSVETSYLSGGTHVLDLNVDFHLIAVHPECNLIFFTAGWDTTFMCYNMDSRRVKVICNLEDGKPPYLPYVPLYTELPSLHT</sequence>
<reference evidence="3" key="1">
    <citation type="journal article" date="2014" name="Science">
        <title>Ancient hybridizations among the ancestral genomes of bread wheat.</title>
        <authorList>
            <consortium name="International Wheat Genome Sequencing Consortium,"/>
            <person name="Marcussen T."/>
            <person name="Sandve S.R."/>
            <person name="Heier L."/>
            <person name="Spannagl M."/>
            <person name="Pfeifer M."/>
            <person name="Jakobsen K.S."/>
            <person name="Wulff B.B."/>
            <person name="Steuernagel B."/>
            <person name="Mayer K.F."/>
            <person name="Olsen O.A."/>
        </authorList>
    </citation>
    <scope>NUCLEOTIDE SEQUENCE [LARGE SCALE GENOMIC DNA]</scope>
    <source>
        <strain evidence="3">cv. AL8/78</strain>
    </source>
</reference>
<dbReference type="Gene3D" id="1.20.1280.50">
    <property type="match status" value="1"/>
</dbReference>
<dbReference type="InterPro" id="IPR055290">
    <property type="entry name" value="At3g26010-like"/>
</dbReference>
<dbReference type="Pfam" id="PF08268">
    <property type="entry name" value="FBA_3"/>
    <property type="match status" value="1"/>
</dbReference>
<feature type="domain" description="F-box" evidence="1">
    <location>
        <begin position="8"/>
        <end position="48"/>
    </location>
</feature>
<dbReference type="InterPro" id="IPR013187">
    <property type="entry name" value="F-box-assoc_dom_typ3"/>
</dbReference>
<dbReference type="PANTHER" id="PTHR35546:SF110">
    <property type="entry name" value="F-BOX DOMAIN-CONTAINING PROTEIN"/>
    <property type="match status" value="1"/>
</dbReference>
<dbReference type="NCBIfam" id="TIGR01640">
    <property type="entry name" value="F_box_assoc_1"/>
    <property type="match status" value="1"/>
</dbReference>
<organism evidence="2 3">
    <name type="scientific">Aegilops tauschii subsp. strangulata</name>
    <name type="common">Goatgrass</name>
    <dbReference type="NCBI Taxonomy" id="200361"/>
    <lineage>
        <taxon>Eukaryota</taxon>
        <taxon>Viridiplantae</taxon>
        <taxon>Streptophyta</taxon>
        <taxon>Embryophyta</taxon>
        <taxon>Tracheophyta</taxon>
        <taxon>Spermatophyta</taxon>
        <taxon>Magnoliopsida</taxon>
        <taxon>Liliopsida</taxon>
        <taxon>Poales</taxon>
        <taxon>Poaceae</taxon>
        <taxon>BOP clade</taxon>
        <taxon>Pooideae</taxon>
        <taxon>Triticodae</taxon>
        <taxon>Triticeae</taxon>
        <taxon>Triticinae</taxon>
        <taxon>Aegilops</taxon>
    </lineage>
</organism>
<dbReference type="SUPFAM" id="SSF81383">
    <property type="entry name" value="F-box domain"/>
    <property type="match status" value="1"/>
</dbReference>